<evidence type="ECO:0000256" key="3">
    <source>
        <dbReference type="ARBA" id="ARBA00023136"/>
    </source>
</evidence>
<sequence length="408" mass="43315">MNETTAKDEPAVIPATSQPTDTVLALIFAISASHLLNDTIQALLPSIYPILKESYQLSFAQLGLITFTFQLTASLLQPLVGLVTDRKPMPYALPVGMTFTLIGLVCLAHSTTFPTILMSAAMIGTGSAVFHPEASRIAFMAAGKRRGLAQSIFQVGGNAGSAIGPLLAALVIVPHGQRSILAFSAIALLGVVILTFIGRWQSRNFHRIKRKAKSGTAQSAFPRKTVVLALTVLVALTFSKYVYLSSLTSYYTFYLIDRFHISVQSSQYYLFLLLAAVAVGTIAGGPIGDRIGRKRVIWASILGVAPFSLMLPHVGLGMTAALSVVIGLVLASAFSAILVYAQELLPGKVGMIAGLFFGLAFGIAGIGSAVLGKVADHQGINFVFQICAYLPLIGILTVFLPDVEADKE</sequence>
<name>A0ABT3FTJ5_9BACT</name>
<feature type="domain" description="Major facilitator superfamily (MFS) profile" evidence="5">
    <location>
        <begin position="26"/>
        <end position="406"/>
    </location>
</feature>
<evidence type="ECO:0000313" key="7">
    <source>
        <dbReference type="Proteomes" id="UP001207930"/>
    </source>
</evidence>
<feature type="transmembrane region" description="Helical" evidence="4">
    <location>
        <begin position="221"/>
        <end position="243"/>
    </location>
</feature>
<keyword evidence="1 4" id="KW-0812">Transmembrane</keyword>
<feature type="transmembrane region" description="Helical" evidence="4">
    <location>
        <begin position="267"/>
        <end position="284"/>
    </location>
</feature>
<dbReference type="SUPFAM" id="SSF103473">
    <property type="entry name" value="MFS general substrate transporter"/>
    <property type="match status" value="1"/>
</dbReference>
<feature type="transmembrane region" description="Helical" evidence="4">
    <location>
        <begin position="320"/>
        <end position="340"/>
    </location>
</feature>
<evidence type="ECO:0000256" key="1">
    <source>
        <dbReference type="ARBA" id="ARBA00022692"/>
    </source>
</evidence>
<dbReference type="EMBL" id="JAPDDS010000013">
    <property type="protein sequence ID" value="MCW1886899.1"/>
    <property type="molecule type" value="Genomic_DNA"/>
</dbReference>
<dbReference type="InterPro" id="IPR020846">
    <property type="entry name" value="MFS_dom"/>
</dbReference>
<dbReference type="InterPro" id="IPR036259">
    <property type="entry name" value="MFS_trans_sf"/>
</dbReference>
<evidence type="ECO:0000256" key="2">
    <source>
        <dbReference type="ARBA" id="ARBA00022989"/>
    </source>
</evidence>
<feature type="transmembrane region" description="Helical" evidence="4">
    <location>
        <begin position="59"/>
        <end position="79"/>
    </location>
</feature>
<dbReference type="PANTHER" id="PTHR43129:SF1">
    <property type="entry name" value="FOSMIDOMYCIN RESISTANCE PROTEIN"/>
    <property type="match status" value="1"/>
</dbReference>
<reference evidence="6 7" key="1">
    <citation type="submission" date="2022-10" db="EMBL/GenBank/DDBJ databases">
        <title>Luteolibacter flavescens strain MCCC 1K03193, whole genome shotgun sequencing project.</title>
        <authorList>
            <person name="Zhao G."/>
            <person name="Shen L."/>
        </authorList>
    </citation>
    <scope>NUCLEOTIDE SEQUENCE [LARGE SCALE GENOMIC DNA]</scope>
    <source>
        <strain evidence="6 7">MCCC 1K03193</strain>
    </source>
</reference>
<keyword evidence="7" id="KW-1185">Reference proteome</keyword>
<feature type="transmembrane region" description="Helical" evidence="4">
    <location>
        <begin position="352"/>
        <end position="370"/>
    </location>
</feature>
<keyword evidence="3 4" id="KW-0472">Membrane</keyword>
<evidence type="ECO:0000313" key="6">
    <source>
        <dbReference type="EMBL" id="MCW1886899.1"/>
    </source>
</evidence>
<feature type="transmembrane region" description="Helical" evidence="4">
    <location>
        <begin position="91"/>
        <end position="110"/>
    </location>
</feature>
<dbReference type="RefSeq" id="WP_264502854.1">
    <property type="nucleotide sequence ID" value="NZ_JAPDDS010000013.1"/>
</dbReference>
<dbReference type="InterPro" id="IPR011701">
    <property type="entry name" value="MFS"/>
</dbReference>
<proteinExistence type="predicted"/>
<evidence type="ECO:0000256" key="4">
    <source>
        <dbReference type="SAM" id="Phobius"/>
    </source>
</evidence>
<dbReference type="PANTHER" id="PTHR43129">
    <property type="entry name" value="FOSMIDOMYCIN RESISTANCE PROTEIN"/>
    <property type="match status" value="1"/>
</dbReference>
<feature type="transmembrane region" description="Helical" evidence="4">
    <location>
        <begin position="296"/>
        <end position="314"/>
    </location>
</feature>
<feature type="transmembrane region" description="Helical" evidence="4">
    <location>
        <begin position="382"/>
        <end position="400"/>
    </location>
</feature>
<evidence type="ECO:0000259" key="5">
    <source>
        <dbReference type="PROSITE" id="PS50850"/>
    </source>
</evidence>
<feature type="transmembrane region" description="Helical" evidence="4">
    <location>
        <begin position="180"/>
        <end position="200"/>
    </location>
</feature>
<feature type="transmembrane region" description="Helical" evidence="4">
    <location>
        <begin position="155"/>
        <end position="174"/>
    </location>
</feature>
<keyword evidence="2 4" id="KW-1133">Transmembrane helix</keyword>
<dbReference type="PROSITE" id="PS50850">
    <property type="entry name" value="MFS"/>
    <property type="match status" value="1"/>
</dbReference>
<dbReference type="Proteomes" id="UP001207930">
    <property type="component" value="Unassembled WGS sequence"/>
</dbReference>
<dbReference type="CDD" id="cd17478">
    <property type="entry name" value="MFS_FsR"/>
    <property type="match status" value="1"/>
</dbReference>
<dbReference type="Pfam" id="PF07690">
    <property type="entry name" value="MFS_1"/>
    <property type="match status" value="1"/>
</dbReference>
<protein>
    <submittedName>
        <fullName evidence="6">MFS transporter</fullName>
    </submittedName>
</protein>
<organism evidence="6 7">
    <name type="scientific">Luteolibacter flavescens</name>
    <dbReference type="NCBI Taxonomy" id="1859460"/>
    <lineage>
        <taxon>Bacteria</taxon>
        <taxon>Pseudomonadati</taxon>
        <taxon>Verrucomicrobiota</taxon>
        <taxon>Verrucomicrobiia</taxon>
        <taxon>Verrucomicrobiales</taxon>
        <taxon>Verrucomicrobiaceae</taxon>
        <taxon>Luteolibacter</taxon>
    </lineage>
</organism>
<comment type="caution">
    <text evidence="6">The sequence shown here is derived from an EMBL/GenBank/DDBJ whole genome shotgun (WGS) entry which is preliminary data.</text>
</comment>
<accession>A0ABT3FTJ5</accession>
<gene>
    <name evidence="6" type="ORF">OKA04_19320</name>
</gene>
<dbReference type="Gene3D" id="1.20.1250.20">
    <property type="entry name" value="MFS general substrate transporter like domains"/>
    <property type="match status" value="2"/>
</dbReference>